<accession>A0A1H2XNS5</accession>
<sequence length="174" mass="20656">MFWLLYPSISAAYEIVALPHPDVFVFMALQGKYPYNICVKRSPINVFEILSKDRCFIHYLFFDKHCPPCRAAVRIFQFFDLYRRCHWIPIQEARFHLEDYPYLSSRNTAHELHMCTDRGVVLHGFYAFRRLLLAIPFSYLPALLLYIPYAERIGVPLYNVISKSRLKHISFKNS</sequence>
<proteinExistence type="predicted"/>
<dbReference type="Pfam" id="PF04134">
    <property type="entry name" value="DCC1-like"/>
    <property type="match status" value="1"/>
</dbReference>
<evidence type="ECO:0008006" key="3">
    <source>
        <dbReference type="Google" id="ProtNLM"/>
    </source>
</evidence>
<dbReference type="AlphaFoldDB" id="A0A1H2XNS5"/>
<dbReference type="GO" id="GO:0015035">
    <property type="term" value="F:protein-disulfide reductase activity"/>
    <property type="evidence" value="ECO:0007669"/>
    <property type="project" value="InterPro"/>
</dbReference>
<dbReference type="EMBL" id="FNNC01000007">
    <property type="protein sequence ID" value="SDW94592.1"/>
    <property type="molecule type" value="Genomic_DNA"/>
</dbReference>
<reference evidence="1 2" key="1">
    <citation type="submission" date="2016-10" db="EMBL/GenBank/DDBJ databases">
        <authorList>
            <person name="de Groot N.N."/>
        </authorList>
    </citation>
    <scope>NUCLEOTIDE SEQUENCE [LARGE SCALE GENOMIC DNA]</scope>
    <source>
        <strain evidence="1 2">DSM 23126</strain>
    </source>
</reference>
<evidence type="ECO:0000313" key="2">
    <source>
        <dbReference type="Proteomes" id="UP000199488"/>
    </source>
</evidence>
<organism evidence="1 2">
    <name type="scientific">Marinococcus luteus</name>
    <dbReference type="NCBI Taxonomy" id="1122204"/>
    <lineage>
        <taxon>Bacteria</taxon>
        <taxon>Bacillati</taxon>
        <taxon>Bacillota</taxon>
        <taxon>Bacilli</taxon>
        <taxon>Bacillales</taxon>
        <taxon>Bacillaceae</taxon>
        <taxon>Marinococcus</taxon>
    </lineage>
</organism>
<gene>
    <name evidence="1" type="ORF">SAMN05421781_2847</name>
</gene>
<dbReference type="OrthoDB" id="9785438at2"/>
<dbReference type="InterPro" id="IPR007263">
    <property type="entry name" value="DCC1-like"/>
</dbReference>
<evidence type="ECO:0000313" key="1">
    <source>
        <dbReference type="EMBL" id="SDW94592.1"/>
    </source>
</evidence>
<protein>
    <recommendedName>
        <fullName evidence="3">DUF393 domain-containing protein</fullName>
    </recommendedName>
</protein>
<keyword evidence="2" id="KW-1185">Reference proteome</keyword>
<name>A0A1H2XNS5_9BACI</name>
<dbReference type="Proteomes" id="UP000199488">
    <property type="component" value="Unassembled WGS sequence"/>
</dbReference>
<dbReference type="RefSeq" id="WP_143030988.1">
    <property type="nucleotide sequence ID" value="NZ_FNNC01000007.1"/>
</dbReference>